<dbReference type="PROSITE" id="PS50011">
    <property type="entry name" value="PROTEIN_KINASE_DOM"/>
    <property type="match status" value="1"/>
</dbReference>
<feature type="compositionally biased region" description="Basic and acidic residues" evidence="11">
    <location>
        <begin position="832"/>
        <end position="848"/>
    </location>
</feature>
<evidence type="ECO:0000256" key="4">
    <source>
        <dbReference type="ARBA" id="ARBA00022679"/>
    </source>
</evidence>
<comment type="caution">
    <text evidence="14">The sequence shown here is derived from an EMBL/GenBank/DDBJ whole genome shotgun (WGS) entry which is preliminary data.</text>
</comment>
<dbReference type="InterPro" id="IPR011009">
    <property type="entry name" value="Kinase-like_dom_sf"/>
</dbReference>
<dbReference type="PANTHER" id="PTHR24346">
    <property type="entry name" value="MAP/MICROTUBULE AFFINITY-REGULATING KINASE"/>
    <property type="match status" value="1"/>
</dbReference>
<evidence type="ECO:0000259" key="13">
    <source>
        <dbReference type="PROSITE" id="PS50032"/>
    </source>
</evidence>
<keyword evidence="3" id="KW-0723">Serine/threonine-protein kinase</keyword>
<evidence type="ECO:0000256" key="5">
    <source>
        <dbReference type="ARBA" id="ARBA00022741"/>
    </source>
</evidence>
<accession>A0ABR1WNB1</accession>
<evidence type="ECO:0000256" key="2">
    <source>
        <dbReference type="ARBA" id="ARBA00012513"/>
    </source>
</evidence>
<comment type="catalytic activity">
    <reaction evidence="8">
        <text>L-threonyl-[protein] + ATP = O-phospho-L-threonyl-[protein] + ADP + H(+)</text>
        <dbReference type="Rhea" id="RHEA:46608"/>
        <dbReference type="Rhea" id="RHEA-COMP:11060"/>
        <dbReference type="Rhea" id="RHEA-COMP:11605"/>
        <dbReference type="ChEBI" id="CHEBI:15378"/>
        <dbReference type="ChEBI" id="CHEBI:30013"/>
        <dbReference type="ChEBI" id="CHEBI:30616"/>
        <dbReference type="ChEBI" id="CHEBI:61977"/>
        <dbReference type="ChEBI" id="CHEBI:456216"/>
        <dbReference type="EC" id="2.7.11.1"/>
    </reaction>
</comment>
<feature type="compositionally biased region" description="Low complexity" evidence="11">
    <location>
        <begin position="36"/>
        <end position="51"/>
    </location>
</feature>
<feature type="compositionally biased region" description="Basic and acidic residues" evidence="11">
    <location>
        <begin position="227"/>
        <end position="245"/>
    </location>
</feature>
<evidence type="ECO:0000256" key="9">
    <source>
        <dbReference type="ARBA" id="ARBA00048679"/>
    </source>
</evidence>
<dbReference type="SUPFAM" id="SSF56112">
    <property type="entry name" value="Protein kinase-like (PK-like)"/>
    <property type="match status" value="1"/>
</dbReference>
<dbReference type="InterPro" id="IPR008271">
    <property type="entry name" value="Ser/Thr_kinase_AS"/>
</dbReference>
<feature type="compositionally biased region" description="Basic residues" evidence="11">
    <location>
        <begin position="15"/>
        <end position="33"/>
    </location>
</feature>
<feature type="compositionally biased region" description="Polar residues" evidence="11">
    <location>
        <begin position="1"/>
        <end position="13"/>
    </location>
</feature>
<keyword evidence="7 10" id="KW-0067">ATP-binding</keyword>
<organism evidence="14 15">
    <name type="scientific">Apiospora hydei</name>
    <dbReference type="NCBI Taxonomy" id="1337664"/>
    <lineage>
        <taxon>Eukaryota</taxon>
        <taxon>Fungi</taxon>
        <taxon>Dikarya</taxon>
        <taxon>Ascomycota</taxon>
        <taxon>Pezizomycotina</taxon>
        <taxon>Sordariomycetes</taxon>
        <taxon>Xylariomycetidae</taxon>
        <taxon>Amphisphaeriales</taxon>
        <taxon>Apiosporaceae</taxon>
        <taxon>Apiospora</taxon>
    </lineage>
</organism>
<evidence type="ECO:0000313" key="15">
    <source>
        <dbReference type="Proteomes" id="UP001433268"/>
    </source>
</evidence>
<evidence type="ECO:0000259" key="12">
    <source>
        <dbReference type="PROSITE" id="PS50011"/>
    </source>
</evidence>
<evidence type="ECO:0000256" key="1">
    <source>
        <dbReference type="ARBA" id="ARBA00010791"/>
    </source>
</evidence>
<dbReference type="SMART" id="SM00220">
    <property type="entry name" value="S_TKc"/>
    <property type="match status" value="1"/>
</dbReference>
<dbReference type="InterPro" id="IPR017441">
    <property type="entry name" value="Protein_kinase_ATP_BS"/>
</dbReference>
<dbReference type="InterPro" id="IPR028375">
    <property type="entry name" value="KA1/Ssp2_C"/>
</dbReference>
<reference evidence="14 15" key="1">
    <citation type="submission" date="2023-01" db="EMBL/GenBank/DDBJ databases">
        <title>Analysis of 21 Apiospora genomes using comparative genomics revels a genus with tremendous synthesis potential of carbohydrate active enzymes and secondary metabolites.</title>
        <authorList>
            <person name="Sorensen T."/>
        </authorList>
    </citation>
    <scope>NUCLEOTIDE SEQUENCE [LARGE SCALE GENOMIC DNA]</scope>
    <source>
        <strain evidence="14 15">CBS 114990</strain>
    </source>
</reference>
<name>A0ABR1WNB1_9PEZI</name>
<evidence type="ECO:0000256" key="11">
    <source>
        <dbReference type="SAM" id="MobiDB-lite"/>
    </source>
</evidence>
<dbReference type="PROSITE" id="PS00108">
    <property type="entry name" value="PROTEIN_KINASE_ST"/>
    <property type="match status" value="1"/>
</dbReference>
<feature type="compositionally biased region" description="Basic and acidic residues" evidence="11">
    <location>
        <begin position="74"/>
        <end position="84"/>
    </location>
</feature>
<dbReference type="PANTHER" id="PTHR24346:SF82">
    <property type="entry name" value="KP78A-RELATED"/>
    <property type="match status" value="1"/>
</dbReference>
<feature type="domain" description="Protein kinase" evidence="12">
    <location>
        <begin position="192"/>
        <end position="456"/>
    </location>
</feature>
<feature type="compositionally biased region" description="Basic and acidic residues" evidence="11">
    <location>
        <begin position="123"/>
        <end position="139"/>
    </location>
</feature>
<comment type="catalytic activity">
    <reaction evidence="9">
        <text>L-seryl-[protein] + ATP = O-phospho-L-seryl-[protein] + ADP + H(+)</text>
        <dbReference type="Rhea" id="RHEA:17989"/>
        <dbReference type="Rhea" id="RHEA-COMP:9863"/>
        <dbReference type="Rhea" id="RHEA-COMP:11604"/>
        <dbReference type="ChEBI" id="CHEBI:15378"/>
        <dbReference type="ChEBI" id="CHEBI:29999"/>
        <dbReference type="ChEBI" id="CHEBI:30616"/>
        <dbReference type="ChEBI" id="CHEBI:83421"/>
        <dbReference type="ChEBI" id="CHEBI:456216"/>
        <dbReference type="EC" id="2.7.11.1"/>
    </reaction>
</comment>
<keyword evidence="15" id="KW-1185">Reference proteome</keyword>
<evidence type="ECO:0000256" key="3">
    <source>
        <dbReference type="ARBA" id="ARBA00022527"/>
    </source>
</evidence>
<feature type="compositionally biased region" description="Basic and acidic residues" evidence="11">
    <location>
        <begin position="958"/>
        <end position="971"/>
    </location>
</feature>
<dbReference type="PROSITE" id="PS50032">
    <property type="entry name" value="KA1"/>
    <property type="match status" value="1"/>
</dbReference>
<dbReference type="PROSITE" id="PS00107">
    <property type="entry name" value="PROTEIN_KINASE_ATP"/>
    <property type="match status" value="1"/>
</dbReference>
<dbReference type="SUPFAM" id="SSF103243">
    <property type="entry name" value="KA1-like"/>
    <property type="match status" value="1"/>
</dbReference>
<dbReference type="Gene3D" id="1.10.510.10">
    <property type="entry name" value="Transferase(Phosphotransferase) domain 1"/>
    <property type="match status" value="1"/>
</dbReference>
<dbReference type="InterPro" id="IPR001772">
    <property type="entry name" value="KA1_dom"/>
</dbReference>
<comment type="similarity">
    <text evidence="1">Belongs to the protein kinase superfamily. CAMK Ser/Thr protein kinase family. NIM1 subfamily.</text>
</comment>
<dbReference type="CDD" id="cd14077">
    <property type="entry name" value="STKc_Kin1_2"/>
    <property type="match status" value="1"/>
</dbReference>
<evidence type="ECO:0000313" key="14">
    <source>
        <dbReference type="EMBL" id="KAK8085031.1"/>
    </source>
</evidence>
<dbReference type="Pfam" id="PF02149">
    <property type="entry name" value="KA1"/>
    <property type="match status" value="1"/>
</dbReference>
<evidence type="ECO:0000256" key="10">
    <source>
        <dbReference type="PROSITE-ProRule" id="PRU10141"/>
    </source>
</evidence>
<feature type="compositionally biased region" description="Basic and acidic residues" evidence="11">
    <location>
        <begin position="694"/>
        <end position="705"/>
    </location>
</feature>
<keyword evidence="5 10" id="KW-0547">Nucleotide-binding</keyword>
<evidence type="ECO:0000256" key="8">
    <source>
        <dbReference type="ARBA" id="ARBA00047899"/>
    </source>
</evidence>
<evidence type="ECO:0000256" key="7">
    <source>
        <dbReference type="ARBA" id="ARBA00022840"/>
    </source>
</evidence>
<dbReference type="Gene3D" id="3.30.310.80">
    <property type="entry name" value="Kinase associated domain 1, KA1"/>
    <property type="match status" value="1"/>
</dbReference>
<dbReference type="InterPro" id="IPR000719">
    <property type="entry name" value="Prot_kinase_dom"/>
</dbReference>
<feature type="binding site" evidence="10">
    <location>
        <position position="221"/>
    </location>
    <ligand>
        <name>ATP</name>
        <dbReference type="ChEBI" id="CHEBI:30616"/>
    </ligand>
</feature>
<dbReference type="EMBL" id="JAQQWN010000005">
    <property type="protein sequence ID" value="KAK8085031.1"/>
    <property type="molecule type" value="Genomic_DNA"/>
</dbReference>
<feature type="compositionally biased region" description="Basic and acidic residues" evidence="11">
    <location>
        <begin position="935"/>
        <end position="951"/>
    </location>
</feature>
<feature type="compositionally biased region" description="Low complexity" evidence="11">
    <location>
        <begin position="813"/>
        <end position="829"/>
    </location>
</feature>
<keyword evidence="4" id="KW-0808">Transferase</keyword>
<dbReference type="EC" id="2.7.11.1" evidence="2"/>
<proteinExistence type="inferred from homology"/>
<feature type="region of interest" description="Disordered" evidence="11">
    <location>
        <begin position="1"/>
        <end position="190"/>
    </location>
</feature>
<sequence>MSSSATDYQQPQPSHHSHSHSHSHSTSHSHHRSGQPSRSHSTRSRPTTTSSANPGPPPHRSASTSKSNANSSSHQRDRERERDHHHSHHSRHPSNSSARPVQDILPQHDYEQSNVAQHSKRPSSKDRRPPTSRSSDSKAVHRRSSTRSNTSAHRNNHADMAGPTAVANNGGLLRCPRHASRSRRSRIRSGKWILGKTIGAGSMGKVKLARKEDGTEQVACKIIPRGSTEENHHSRADKERADQSKEIRTAREAAIVTLLDHPNICGLRDVVRTNYHWYMLFEYVNGGQMLDYIISHGKLKEKQARKFSRQIASALDYCHRNSIVHRDLKIENILIHKTGDIKIIDFGLSNLFAPRGHLKTFCGSLYFAAPELLQARAYTGPEVDVWSFGIVLYVLVCGKVPFDDQSMPALHAKIKKGLVDYPNWLGNDCRHLLSRMLVTDPKQRATMFEVMNHPWMTKGYGGPPENHLPAREPITLPLEPEVINAMTGFNFGPPEVIKAQLTRMIESEEYARAVQLLQKEKEMPPAPKDVEKKRGFGFDFYKRRNSANSRDNLTTPSAEALALGSDPLNAFSPLISIYYLVKEKQDRDRVDIQPKVHTPKNVADSPMPEIVAPQQAHTNTAAYELPGEKATGGRSRPRARTHGEDDAPEDIKKAQPSPALPTPPPQPEGQLEVPHKKESTAAGILRRFSTRRRKEPERLDKDRSHPPIVHVHSPAEPSTPRKSFSIRKSRRDREEVPSRLRSGSSQPQHRELLSPPLSAGDASSKKLGRSTSVNSGDFRRRLGSKNRVAKDQDPPPTSGSDQSAPAEKSPADASASLSARGASLRAKSLGHARRESIQARRQRREGARAAEAGVPEETDADVGEASGTSAERLDDSELAKPVFLKGLFSVSTTSSKSVPAIRTELKRVLRELGVDYTEIRGGFSCRHTPSIDLNKVADDPKSPGAKSDNRRRFSFGLRNERDRDELRDMDRVPNTPRTPGRHTDRSDSNSEISETESSHRDPGGSSRRVPGETTTHVQSDLGGSMVLEFEIFIVKVPLLSLHGLQFKRMAGNTWQFKNMADHILKEIRL</sequence>
<feature type="compositionally biased region" description="Basic and acidic residues" evidence="11">
    <location>
        <begin position="641"/>
        <end position="653"/>
    </location>
</feature>
<feature type="compositionally biased region" description="Low complexity" evidence="11">
    <location>
        <begin position="61"/>
        <end position="73"/>
    </location>
</feature>
<feature type="domain" description="KA1" evidence="13">
    <location>
        <begin position="1020"/>
        <end position="1069"/>
    </location>
</feature>
<dbReference type="RefSeq" id="XP_066669540.1">
    <property type="nucleotide sequence ID" value="XM_066810617.1"/>
</dbReference>
<dbReference type="Proteomes" id="UP001433268">
    <property type="component" value="Unassembled WGS sequence"/>
</dbReference>
<evidence type="ECO:0000256" key="6">
    <source>
        <dbReference type="ARBA" id="ARBA00022777"/>
    </source>
</evidence>
<feature type="region of interest" description="Disordered" evidence="11">
    <location>
        <begin position="224"/>
        <end position="245"/>
    </location>
</feature>
<feature type="compositionally biased region" description="Pro residues" evidence="11">
    <location>
        <begin position="658"/>
        <end position="667"/>
    </location>
</feature>
<feature type="region of interest" description="Disordered" evidence="11">
    <location>
        <begin position="921"/>
        <end position="1018"/>
    </location>
</feature>
<feature type="region of interest" description="Disordered" evidence="11">
    <location>
        <begin position="622"/>
        <end position="876"/>
    </location>
</feature>
<protein>
    <recommendedName>
        <fullName evidence="2">non-specific serine/threonine protein kinase</fullName>
        <ecNumber evidence="2">2.7.11.1</ecNumber>
    </recommendedName>
</protein>
<gene>
    <name evidence="14" type="ORF">PG997_006302</name>
</gene>
<feature type="compositionally biased region" description="Basic residues" evidence="11">
    <location>
        <begin position="175"/>
        <end position="189"/>
    </location>
</feature>
<keyword evidence="6" id="KW-0418">Kinase</keyword>
<dbReference type="Pfam" id="PF00069">
    <property type="entry name" value="Pkinase"/>
    <property type="match status" value="1"/>
</dbReference>
<dbReference type="GeneID" id="92043677"/>